<feature type="transmembrane region" description="Helical" evidence="3">
    <location>
        <begin position="176"/>
        <end position="198"/>
    </location>
</feature>
<keyword evidence="3" id="KW-0812">Transmembrane</keyword>
<keyword evidence="2" id="KW-0378">Hydrolase</keyword>
<dbReference type="OrthoDB" id="10070917at2759"/>
<dbReference type="Gene3D" id="2.60.40.1760">
    <property type="entry name" value="glycosyl hydrolase (family 31)"/>
    <property type="match status" value="1"/>
</dbReference>
<name>A0A2R5H164_9STRA</name>
<evidence type="ECO:0000256" key="1">
    <source>
        <dbReference type="ARBA" id="ARBA00007806"/>
    </source>
</evidence>
<keyword evidence="3" id="KW-0472">Membrane</keyword>
<evidence type="ECO:0000259" key="5">
    <source>
        <dbReference type="Pfam" id="PF21365"/>
    </source>
</evidence>
<dbReference type="InterPro" id="IPR048395">
    <property type="entry name" value="Glyco_hydro_31_C"/>
</dbReference>
<proteinExistence type="inferred from homology"/>
<keyword evidence="2" id="KW-0326">Glycosidase</keyword>
<dbReference type="Pfam" id="PF21365">
    <property type="entry name" value="Glyco_hydro_31_3rd"/>
    <property type="match status" value="1"/>
</dbReference>
<feature type="transmembrane region" description="Helical" evidence="3">
    <location>
        <begin position="67"/>
        <end position="88"/>
    </location>
</feature>
<dbReference type="CDD" id="cd14752">
    <property type="entry name" value="GH31_N"/>
    <property type="match status" value="1"/>
</dbReference>
<feature type="transmembrane region" description="Helical" evidence="3">
    <location>
        <begin position="134"/>
        <end position="155"/>
    </location>
</feature>
<evidence type="ECO:0000256" key="2">
    <source>
        <dbReference type="RuleBase" id="RU361185"/>
    </source>
</evidence>
<dbReference type="GO" id="GO:0005975">
    <property type="term" value="P:carbohydrate metabolic process"/>
    <property type="evidence" value="ECO:0007669"/>
    <property type="project" value="InterPro"/>
</dbReference>
<feature type="domain" description="Glycoside hydrolase family 31 TIM barrel" evidence="4">
    <location>
        <begin position="544"/>
        <end position="852"/>
    </location>
</feature>
<comment type="similarity">
    <text evidence="1 2">Belongs to the glycosyl hydrolase 31 family.</text>
</comment>
<dbReference type="InterPro" id="IPR000322">
    <property type="entry name" value="Glyco_hydro_31_TIM"/>
</dbReference>
<comment type="caution">
    <text evidence="6">The sequence shown here is derived from an EMBL/GenBank/DDBJ whole genome shotgun (WGS) entry which is preliminary data.</text>
</comment>
<reference evidence="6 7" key="1">
    <citation type="submission" date="2017-12" db="EMBL/GenBank/DDBJ databases">
        <title>Sequencing, de novo assembly and annotation of complete genome of a new Thraustochytrid species, strain FCC1311.</title>
        <authorList>
            <person name="Sedici K."/>
            <person name="Godart F."/>
            <person name="Aiese Cigliano R."/>
            <person name="Sanseverino W."/>
            <person name="Barakat M."/>
            <person name="Ortet P."/>
            <person name="Marechal E."/>
            <person name="Cagnac O."/>
            <person name="Amato A."/>
        </authorList>
    </citation>
    <scope>NUCLEOTIDE SEQUENCE [LARGE SCALE GENOMIC DNA]</scope>
</reference>
<dbReference type="PANTHER" id="PTHR46959:SF2">
    <property type="entry name" value="SULFOQUINOVOSIDASE"/>
    <property type="match status" value="1"/>
</dbReference>
<keyword evidence="3" id="KW-1133">Transmembrane helix</keyword>
<dbReference type="PANTHER" id="PTHR46959">
    <property type="entry name" value="SULFOQUINOVOSIDASE"/>
    <property type="match status" value="1"/>
</dbReference>
<dbReference type="Pfam" id="PF01055">
    <property type="entry name" value="Glyco_hydro_31_2nd"/>
    <property type="match status" value="1"/>
</dbReference>
<dbReference type="PROSITE" id="PS51257">
    <property type="entry name" value="PROKAR_LIPOPROTEIN"/>
    <property type="match status" value="1"/>
</dbReference>
<dbReference type="Proteomes" id="UP000241890">
    <property type="component" value="Unassembled WGS sequence"/>
</dbReference>
<feature type="domain" description="Glycosyl hydrolase family 31 C-terminal" evidence="5">
    <location>
        <begin position="865"/>
        <end position="936"/>
    </location>
</feature>
<dbReference type="GO" id="GO:0004553">
    <property type="term" value="F:hydrolase activity, hydrolyzing O-glycosyl compounds"/>
    <property type="evidence" value="ECO:0007669"/>
    <property type="project" value="InterPro"/>
</dbReference>
<dbReference type="InParanoid" id="A0A2R5H164"/>
<dbReference type="AlphaFoldDB" id="A0A2R5H164"/>
<feature type="transmembrane region" description="Helical" evidence="3">
    <location>
        <begin position="100"/>
        <end position="119"/>
    </location>
</feature>
<evidence type="ECO:0000259" key="4">
    <source>
        <dbReference type="Pfam" id="PF01055"/>
    </source>
</evidence>
<dbReference type="SUPFAM" id="SSF51011">
    <property type="entry name" value="Glycosyl hydrolase domain"/>
    <property type="match status" value="1"/>
</dbReference>
<accession>A0A2R5H164</accession>
<dbReference type="Gene3D" id="3.20.20.80">
    <property type="entry name" value="Glycosidases"/>
    <property type="match status" value="1"/>
</dbReference>
<evidence type="ECO:0000256" key="3">
    <source>
        <dbReference type="SAM" id="Phobius"/>
    </source>
</evidence>
<organism evidence="6 7">
    <name type="scientific">Hondaea fermentalgiana</name>
    <dbReference type="NCBI Taxonomy" id="2315210"/>
    <lineage>
        <taxon>Eukaryota</taxon>
        <taxon>Sar</taxon>
        <taxon>Stramenopiles</taxon>
        <taxon>Bigyra</taxon>
        <taxon>Labyrinthulomycetes</taxon>
        <taxon>Thraustochytrida</taxon>
        <taxon>Thraustochytriidae</taxon>
        <taxon>Hondaea</taxon>
    </lineage>
</organism>
<keyword evidence="7" id="KW-1185">Reference proteome</keyword>
<dbReference type="InterPro" id="IPR052990">
    <property type="entry name" value="Sulfoquinovosidase_GH31"/>
</dbReference>
<dbReference type="SUPFAM" id="SSF51445">
    <property type="entry name" value="(Trans)glycosidases"/>
    <property type="match status" value="1"/>
</dbReference>
<evidence type="ECO:0000313" key="6">
    <source>
        <dbReference type="EMBL" id="GBG34064.1"/>
    </source>
</evidence>
<evidence type="ECO:0000313" key="7">
    <source>
        <dbReference type="Proteomes" id="UP000241890"/>
    </source>
</evidence>
<dbReference type="EMBL" id="BEYU01000178">
    <property type="protein sequence ID" value="GBG34064.1"/>
    <property type="molecule type" value="Genomic_DNA"/>
</dbReference>
<dbReference type="InterPro" id="IPR017853">
    <property type="entry name" value="GH"/>
</dbReference>
<sequence>MDCPKQSAPWRASVSFWRLYAPFCGAGLSGLACGVLDYAWANPAFPRTGDPAEALAESSGEERLVRYLLLALCAAYVFSAGVAVIAVASNYKLQKSLTQAHILIAFLLTAAAAVSNRLAGARYYKSAGWQGPNWAYTQALMASGLGMSLIAAHHVPAMKQQVYTLRKQTSGPSRPVAFCAGGLLCLAGVALLCLGVFFHMHEPETETLAILGDHVSFLEWECGGGSFDLGETLRVQWGPDTGLIVAQTIPTTTPRLLATTGPKQAFLVASLFNENGQAALHATNPGDAGTFVIVDASSRLSTEQVVERVRFFPEAPAVEFIGTLYFGPTSSLRNTRDARRERANIIARAPFRFVLNASHVNADGPLPPDAMHVRFSAQTDPSMVGRVFFTMASQPNERIFGMGESFTWMDLKGGILPVLAREQGVGRGLEPLSFALGILGLLGLGGNPAGSASQTTYTAIPHLTTSLMRSIYLENHEVAIMDLSLDDRISLEVNATTLRGGIISAKTPLGLVDAYTAGVSGRMRPLPAWTTQGAIVGMQGGRTAIMEKLARLIAADVPIAAIWLQDWAGRRKTATGSRLYWNWEVDTELYPDWFAWTRALWEEQGIRVLTYANAHLCESSPLFKKAETRRCLVQRDGVPLVQWSSTPDFRFGTVNIFDETCANWYTEVLRENMLGKNASHLAVSGWMADFGEGLPFDVAGPAAHNAFPERWAEVNQRVLEKHGRLAQDEAVFFTRSAGLRTPMLSTLQWMGDQLPTWDSRDGLQSALIGQLAAGLSGLSQTHSDIGGYTMLHAGPVSFTRTLEIFQRWMEHSALADAVFRSHEGLLPDQAVQAWSPCAIAHFARFARLHKALGPMRSAYYAKWPGRPWMQSSWMVFPDEPSVTSLKTQYFVADGDVLVCPVLRPGATTTACYLPGDAKTTYAHIFIPGLVYRGGRTVECLASLGNPCVLARNDRLAQKLQSIVQELPSVGVSNDEYV</sequence>
<protein>
    <submittedName>
        <fullName evidence="6">Alpha-glucosidase</fullName>
    </submittedName>
</protein>
<feature type="transmembrane region" description="Helical" evidence="3">
    <location>
        <begin position="20"/>
        <end position="41"/>
    </location>
</feature>
<gene>
    <name evidence="6" type="ORF">FCC1311_102872</name>
</gene>